<dbReference type="HOGENOM" id="CLU_190840_0_0_1"/>
<dbReference type="AlphaFoldDB" id="A0A067MMP8"/>
<proteinExistence type="predicted"/>
<organism evidence="2 3">
    <name type="scientific">Botryobasidium botryosum (strain FD-172 SS1)</name>
    <dbReference type="NCBI Taxonomy" id="930990"/>
    <lineage>
        <taxon>Eukaryota</taxon>
        <taxon>Fungi</taxon>
        <taxon>Dikarya</taxon>
        <taxon>Basidiomycota</taxon>
        <taxon>Agaricomycotina</taxon>
        <taxon>Agaricomycetes</taxon>
        <taxon>Cantharellales</taxon>
        <taxon>Botryobasidiaceae</taxon>
        <taxon>Botryobasidium</taxon>
    </lineage>
</organism>
<feature type="compositionally biased region" description="Basic and acidic residues" evidence="1">
    <location>
        <begin position="78"/>
        <end position="87"/>
    </location>
</feature>
<evidence type="ECO:0000313" key="2">
    <source>
        <dbReference type="EMBL" id="KDQ17053.1"/>
    </source>
</evidence>
<evidence type="ECO:0000256" key="1">
    <source>
        <dbReference type="SAM" id="MobiDB-lite"/>
    </source>
</evidence>
<gene>
    <name evidence="2" type="ORF">BOTBODRAFT_64523</name>
</gene>
<evidence type="ECO:0000313" key="3">
    <source>
        <dbReference type="Proteomes" id="UP000027195"/>
    </source>
</evidence>
<feature type="region of interest" description="Disordered" evidence="1">
    <location>
        <begin position="39"/>
        <end position="87"/>
    </location>
</feature>
<sequence>MISSQDARHMSFLRWPRHAARAKMQAGWIMHRQRCRQASVPREQDVKGTIDGGRLAFGGEALTDKQKKQKVKRKKQHPRVERYPPCP</sequence>
<accession>A0A067MMP8</accession>
<keyword evidence="3" id="KW-1185">Reference proteome</keyword>
<feature type="compositionally biased region" description="Basic residues" evidence="1">
    <location>
        <begin position="67"/>
        <end position="77"/>
    </location>
</feature>
<dbReference type="EMBL" id="KL198025">
    <property type="protein sequence ID" value="KDQ17053.1"/>
    <property type="molecule type" value="Genomic_DNA"/>
</dbReference>
<dbReference type="Proteomes" id="UP000027195">
    <property type="component" value="Unassembled WGS sequence"/>
</dbReference>
<reference evidence="3" key="1">
    <citation type="journal article" date="2014" name="Proc. Natl. Acad. Sci. U.S.A.">
        <title>Extensive sampling of basidiomycete genomes demonstrates inadequacy of the white-rot/brown-rot paradigm for wood decay fungi.</title>
        <authorList>
            <person name="Riley R."/>
            <person name="Salamov A.A."/>
            <person name="Brown D.W."/>
            <person name="Nagy L.G."/>
            <person name="Floudas D."/>
            <person name="Held B.W."/>
            <person name="Levasseur A."/>
            <person name="Lombard V."/>
            <person name="Morin E."/>
            <person name="Otillar R."/>
            <person name="Lindquist E.A."/>
            <person name="Sun H."/>
            <person name="LaButti K.M."/>
            <person name="Schmutz J."/>
            <person name="Jabbour D."/>
            <person name="Luo H."/>
            <person name="Baker S.E."/>
            <person name="Pisabarro A.G."/>
            <person name="Walton J.D."/>
            <person name="Blanchette R.A."/>
            <person name="Henrissat B."/>
            <person name="Martin F."/>
            <person name="Cullen D."/>
            <person name="Hibbett D.S."/>
            <person name="Grigoriev I.V."/>
        </authorList>
    </citation>
    <scope>NUCLEOTIDE SEQUENCE [LARGE SCALE GENOMIC DNA]</scope>
    <source>
        <strain evidence="3">FD-172 SS1</strain>
    </source>
</reference>
<dbReference type="InParanoid" id="A0A067MMP8"/>
<protein>
    <submittedName>
        <fullName evidence="2">Uncharacterized protein</fullName>
    </submittedName>
</protein>
<name>A0A067MMP8_BOTB1</name>